<dbReference type="WBParaSite" id="TTAC_0000719401-mRNA-1">
    <property type="protein sequence ID" value="TTAC_0000719401-mRNA-1"/>
    <property type="gene ID" value="TTAC_0000719401"/>
</dbReference>
<keyword evidence="10 13" id="KW-0496">Mitochondrion</keyword>
<evidence type="ECO:0000256" key="5">
    <source>
        <dbReference type="ARBA" id="ARBA00022660"/>
    </source>
</evidence>
<comment type="function">
    <text evidence="13">Component of the ubiquinol-cytochrome c oxidoreductase, a multisubunit transmembrane complex that is part of the mitochondrial electron transport chain which drives oxidative phosphorylation. The complex plays an important role in the uptake of multiple carbon sources present in different host niches.</text>
</comment>
<comment type="similarity">
    <text evidence="2 13">Belongs to the UQCRQ/QCR8 family.</text>
</comment>
<keyword evidence="4 13" id="KW-0813">Transport</keyword>
<evidence type="ECO:0000256" key="13">
    <source>
        <dbReference type="RuleBase" id="RU368118"/>
    </source>
</evidence>
<gene>
    <name evidence="14" type="ORF">TTAC_LOCUS7179</name>
</gene>
<dbReference type="Gene3D" id="1.20.5.210">
    <property type="entry name" value="Cytochrome b-c1 complex subunit 8"/>
    <property type="match status" value="1"/>
</dbReference>
<dbReference type="EMBL" id="UYWX01020351">
    <property type="protein sequence ID" value="VDM31517.1"/>
    <property type="molecule type" value="Genomic_DNA"/>
</dbReference>
<reference evidence="16" key="1">
    <citation type="submission" date="2017-02" db="UniProtKB">
        <authorList>
            <consortium name="WormBaseParasite"/>
        </authorList>
    </citation>
    <scope>IDENTIFICATION</scope>
</reference>
<evidence type="ECO:0000256" key="12">
    <source>
        <dbReference type="ARBA" id="ARBA00047105"/>
    </source>
</evidence>
<comment type="subcellular location">
    <subcellularLocation>
        <location evidence="1 13">Mitochondrion inner membrane</location>
        <topology evidence="1 13">Single-pass membrane protein</topology>
    </subcellularLocation>
</comment>
<evidence type="ECO:0000256" key="6">
    <source>
        <dbReference type="ARBA" id="ARBA00022692"/>
    </source>
</evidence>
<keyword evidence="6 13" id="KW-0812">Transmembrane</keyword>
<dbReference type="InterPro" id="IPR004205">
    <property type="entry name" value="Cyt_bc1_su8"/>
</dbReference>
<dbReference type="OrthoDB" id="6683853at2759"/>
<dbReference type="PANTHER" id="PTHR12119:SF2">
    <property type="entry name" value="CYTOCHROME B-C1 COMPLEX SUBUNIT 8"/>
    <property type="match status" value="1"/>
</dbReference>
<evidence type="ECO:0000256" key="11">
    <source>
        <dbReference type="ARBA" id="ARBA00023136"/>
    </source>
</evidence>
<keyword evidence="11 13" id="KW-0472">Membrane</keyword>
<comment type="subunit">
    <text evidence="12 13">Component of the ubiquinol-cytochrome c oxidoreductase (cytochrome b-c1 complex, complex III, CIII), a multisubunit enzyme composed of 11 subunits. The complex is composed of 3 respiratory subunits cytochrome b, cytochrome c1 and Rieske protein UQCRFS1, 2 core protein subunits UQCRC1/QCR1 and UQCRC2/QCR2, and 6 low-molecular weight protein subunits UQCRH/QCR6, UQCRB/QCR7, UQCRQ/QCR8, UQCR10/QCR9, UQCR11/QCR10 and subunit 9, the cleavage product of Rieske protein UQCRFS1. The complex exists as an obligatory dimer and forms supercomplexes (SCs) in the inner mitochondrial membrane with NADH-ubiquinone oxidoreductase (complex I, CI) and cytochrome c oxidase (complex IV, CIV), resulting in different assemblies (supercomplex SCI(1)III(2)IV(1) and megacomplex MCI(2)III(2)IV(2)). Interacts with UQCC6.</text>
</comment>
<evidence type="ECO:0000313" key="14">
    <source>
        <dbReference type="EMBL" id="VDM31517.1"/>
    </source>
</evidence>
<accession>A0A0R3X1T4</accession>
<sequence>MRFGELHYRRGVITYSISPYEVNAFKGFFSHGFPNFVRRFREKFFVVASPFIITFSIICWANFENGRSKRKAFLQKQQ</sequence>
<evidence type="ECO:0000256" key="8">
    <source>
        <dbReference type="ARBA" id="ARBA00022982"/>
    </source>
</evidence>
<dbReference type="Pfam" id="PF02939">
    <property type="entry name" value="UcrQ"/>
    <property type="match status" value="1"/>
</dbReference>
<evidence type="ECO:0000256" key="7">
    <source>
        <dbReference type="ARBA" id="ARBA00022792"/>
    </source>
</evidence>
<dbReference type="InterPro" id="IPR036642">
    <property type="entry name" value="Cyt_bc1_su8_sf"/>
</dbReference>
<feature type="transmembrane region" description="Helical" evidence="13">
    <location>
        <begin position="44"/>
        <end position="63"/>
    </location>
</feature>
<keyword evidence="9 13" id="KW-1133">Transmembrane helix</keyword>
<dbReference type="STRING" id="6205.A0A0R3X1T4"/>
<evidence type="ECO:0000256" key="2">
    <source>
        <dbReference type="ARBA" id="ARBA00007668"/>
    </source>
</evidence>
<keyword evidence="8 13" id="KW-0249">Electron transport</keyword>
<keyword evidence="15" id="KW-1185">Reference proteome</keyword>
<reference evidence="14 15" key="2">
    <citation type="submission" date="2018-11" db="EMBL/GenBank/DDBJ databases">
        <authorList>
            <consortium name="Pathogen Informatics"/>
        </authorList>
    </citation>
    <scope>NUCLEOTIDE SEQUENCE [LARGE SCALE GENOMIC DNA]</scope>
</reference>
<evidence type="ECO:0000256" key="9">
    <source>
        <dbReference type="ARBA" id="ARBA00022989"/>
    </source>
</evidence>
<dbReference type="AlphaFoldDB" id="A0A0R3X1T4"/>
<evidence type="ECO:0000313" key="15">
    <source>
        <dbReference type="Proteomes" id="UP000274429"/>
    </source>
</evidence>
<organism evidence="16">
    <name type="scientific">Hydatigena taeniaeformis</name>
    <name type="common">Feline tapeworm</name>
    <name type="synonym">Taenia taeniaeformis</name>
    <dbReference type="NCBI Taxonomy" id="6205"/>
    <lineage>
        <taxon>Eukaryota</taxon>
        <taxon>Metazoa</taxon>
        <taxon>Spiralia</taxon>
        <taxon>Lophotrochozoa</taxon>
        <taxon>Platyhelminthes</taxon>
        <taxon>Cestoda</taxon>
        <taxon>Eucestoda</taxon>
        <taxon>Cyclophyllidea</taxon>
        <taxon>Taeniidae</taxon>
        <taxon>Hydatigera</taxon>
    </lineage>
</organism>
<name>A0A0R3X1T4_HYDTA</name>
<keyword evidence="7 13" id="KW-0999">Mitochondrion inner membrane</keyword>
<evidence type="ECO:0000256" key="10">
    <source>
        <dbReference type="ARBA" id="ARBA00023128"/>
    </source>
</evidence>
<dbReference type="SUPFAM" id="SSF81508">
    <property type="entry name" value="Ubiquinone-binding protein QP-C of cytochrome bc1 complex (Ubiquinol-cytochrome c reductase)"/>
    <property type="match status" value="1"/>
</dbReference>
<evidence type="ECO:0000256" key="1">
    <source>
        <dbReference type="ARBA" id="ARBA00004434"/>
    </source>
</evidence>
<dbReference type="Proteomes" id="UP000274429">
    <property type="component" value="Unassembled WGS sequence"/>
</dbReference>
<dbReference type="PANTHER" id="PTHR12119">
    <property type="entry name" value="UBIQUINOL-CYTOCHROME C REDUCTASE COMPLEX UBIQUINONE-BINDING PROTEIN QP-C"/>
    <property type="match status" value="1"/>
</dbReference>
<evidence type="ECO:0000313" key="16">
    <source>
        <dbReference type="WBParaSite" id="TTAC_0000719401-mRNA-1"/>
    </source>
</evidence>
<keyword evidence="5 13" id="KW-0679">Respiratory chain</keyword>
<evidence type="ECO:0000256" key="3">
    <source>
        <dbReference type="ARBA" id="ARBA00016324"/>
    </source>
</evidence>
<dbReference type="GO" id="GO:0006122">
    <property type="term" value="P:mitochondrial electron transport, ubiquinol to cytochrome c"/>
    <property type="evidence" value="ECO:0007669"/>
    <property type="project" value="UniProtKB-UniRule"/>
</dbReference>
<dbReference type="GO" id="GO:0045275">
    <property type="term" value="C:respiratory chain complex III"/>
    <property type="evidence" value="ECO:0007669"/>
    <property type="project" value="UniProtKB-UniRule"/>
</dbReference>
<evidence type="ECO:0000256" key="4">
    <source>
        <dbReference type="ARBA" id="ARBA00022448"/>
    </source>
</evidence>
<dbReference type="GO" id="GO:0005743">
    <property type="term" value="C:mitochondrial inner membrane"/>
    <property type="evidence" value="ECO:0007669"/>
    <property type="project" value="UniProtKB-SubCell"/>
</dbReference>
<proteinExistence type="inferred from homology"/>
<protein>
    <recommendedName>
        <fullName evidence="3 13">Cytochrome b-c1 complex subunit 8</fullName>
    </recommendedName>
    <alternativeName>
        <fullName evidence="13">Complex III subunit 8</fullName>
    </alternativeName>
</protein>